<gene>
    <name evidence="2" type="ORF">MERR_LOCUS13040</name>
</gene>
<proteinExistence type="predicted"/>
<keyword evidence="1" id="KW-0812">Transmembrane</keyword>
<accession>A0A6D2IIP6</accession>
<keyword evidence="1" id="KW-0472">Membrane</keyword>
<dbReference type="EMBL" id="CACVBM020001043">
    <property type="protein sequence ID" value="CAA7025805.1"/>
    <property type="molecule type" value="Genomic_DNA"/>
</dbReference>
<evidence type="ECO:0000313" key="3">
    <source>
        <dbReference type="Proteomes" id="UP000467841"/>
    </source>
</evidence>
<evidence type="ECO:0000313" key="2">
    <source>
        <dbReference type="EMBL" id="CAA7025805.1"/>
    </source>
</evidence>
<feature type="transmembrane region" description="Helical" evidence="1">
    <location>
        <begin position="21"/>
        <end position="43"/>
    </location>
</feature>
<organism evidence="2 3">
    <name type="scientific">Microthlaspi erraticum</name>
    <dbReference type="NCBI Taxonomy" id="1685480"/>
    <lineage>
        <taxon>Eukaryota</taxon>
        <taxon>Viridiplantae</taxon>
        <taxon>Streptophyta</taxon>
        <taxon>Embryophyta</taxon>
        <taxon>Tracheophyta</taxon>
        <taxon>Spermatophyta</taxon>
        <taxon>Magnoliopsida</taxon>
        <taxon>eudicotyledons</taxon>
        <taxon>Gunneridae</taxon>
        <taxon>Pentapetalae</taxon>
        <taxon>rosids</taxon>
        <taxon>malvids</taxon>
        <taxon>Brassicales</taxon>
        <taxon>Brassicaceae</taxon>
        <taxon>Coluteocarpeae</taxon>
        <taxon>Microthlaspi</taxon>
    </lineage>
</organism>
<dbReference type="Proteomes" id="UP000467841">
    <property type="component" value="Unassembled WGS sequence"/>
</dbReference>
<reference evidence="2" key="1">
    <citation type="submission" date="2020-01" db="EMBL/GenBank/DDBJ databases">
        <authorList>
            <person name="Mishra B."/>
        </authorList>
    </citation>
    <scope>NUCLEOTIDE SEQUENCE [LARGE SCALE GENOMIC DNA]</scope>
</reference>
<name>A0A6D2IIP6_9BRAS</name>
<dbReference type="AlphaFoldDB" id="A0A6D2IIP6"/>
<protein>
    <submittedName>
        <fullName evidence="2">Uncharacterized protein</fullName>
    </submittedName>
</protein>
<keyword evidence="1" id="KW-1133">Transmembrane helix</keyword>
<evidence type="ECO:0000256" key="1">
    <source>
        <dbReference type="SAM" id="Phobius"/>
    </source>
</evidence>
<sequence>MIVRRVAILLHIADPRAHPKPISLVVSLLFFFKVFALSPRFALPIVVSFPPIQTGGLRPSGSPSPVLILFFTNSTISDGLLLRSTTHG</sequence>
<comment type="caution">
    <text evidence="2">The sequence shown here is derived from an EMBL/GenBank/DDBJ whole genome shotgun (WGS) entry which is preliminary data.</text>
</comment>
<keyword evidence="3" id="KW-1185">Reference proteome</keyword>